<dbReference type="GO" id="GO:0051601">
    <property type="term" value="P:exocyst localization"/>
    <property type="evidence" value="ECO:0007669"/>
    <property type="project" value="TreeGrafter"/>
</dbReference>
<feature type="signal peptide" evidence="1">
    <location>
        <begin position="1"/>
        <end position="19"/>
    </location>
</feature>
<keyword evidence="3" id="KW-1185">Reference proteome</keyword>
<dbReference type="EMBL" id="JABWDY010039654">
    <property type="protein sequence ID" value="KAF5178743.1"/>
    <property type="molecule type" value="Genomic_DNA"/>
</dbReference>
<dbReference type="Pfam" id="PF06046">
    <property type="entry name" value="Sec6"/>
    <property type="match status" value="1"/>
</dbReference>
<accession>A0A7J6V1N9</accession>
<protein>
    <submittedName>
        <fullName evidence="2">Exocyst complex component sec6</fullName>
    </submittedName>
</protein>
<feature type="non-terminal residue" evidence="2">
    <location>
        <position position="1"/>
    </location>
</feature>
<dbReference type="PANTHER" id="PTHR21292">
    <property type="entry name" value="EXOCYST COMPLEX COMPONENT SEC6-RELATED"/>
    <property type="match status" value="1"/>
</dbReference>
<evidence type="ECO:0000313" key="2">
    <source>
        <dbReference type="EMBL" id="KAF5178743.1"/>
    </source>
</evidence>
<proteinExistence type="predicted"/>
<dbReference type="GO" id="GO:0000149">
    <property type="term" value="F:SNARE binding"/>
    <property type="evidence" value="ECO:0007669"/>
    <property type="project" value="TreeGrafter"/>
</dbReference>
<dbReference type="AlphaFoldDB" id="A0A7J6V1N9"/>
<gene>
    <name evidence="2" type="ORF">FRX31_031670</name>
</gene>
<evidence type="ECO:0000256" key="1">
    <source>
        <dbReference type="SAM" id="SignalP"/>
    </source>
</evidence>
<dbReference type="OrthoDB" id="190098at2759"/>
<dbReference type="PANTHER" id="PTHR21292:SF1">
    <property type="entry name" value="EXOCYST COMPLEX COMPONENT 3"/>
    <property type="match status" value="1"/>
</dbReference>
<name>A0A7J6V1N9_THATH</name>
<dbReference type="Proteomes" id="UP000554482">
    <property type="component" value="Unassembled WGS sequence"/>
</dbReference>
<reference evidence="2 3" key="1">
    <citation type="submission" date="2020-06" db="EMBL/GenBank/DDBJ databases">
        <title>Transcriptomic and genomic resources for Thalictrum thalictroides and T. hernandezii: Facilitating candidate gene discovery in an emerging model plant lineage.</title>
        <authorList>
            <person name="Arias T."/>
            <person name="Riano-Pachon D.M."/>
            <person name="Di Stilio V.S."/>
        </authorList>
    </citation>
    <scope>NUCLEOTIDE SEQUENCE [LARGE SCALE GENOMIC DNA]</scope>
    <source>
        <strain evidence="3">cv. WT478/WT964</strain>
        <tissue evidence="2">Leaves</tissue>
    </source>
</reference>
<evidence type="ECO:0000313" key="3">
    <source>
        <dbReference type="Proteomes" id="UP000554482"/>
    </source>
</evidence>
<dbReference type="GO" id="GO:0000145">
    <property type="term" value="C:exocyst"/>
    <property type="evidence" value="ECO:0007669"/>
    <property type="project" value="InterPro"/>
</dbReference>
<sequence>MLRSVRLVLGLFASGGLIGFDDVLTEVNFEDTCKGFLEVAKEAVRQTVSVIFEDPGVQELLAKLYQKDWLEGLVTEYLVATFGDYFTDVK</sequence>
<keyword evidence="1" id="KW-0732">Signal</keyword>
<dbReference type="GO" id="GO:0006887">
    <property type="term" value="P:exocytosis"/>
    <property type="evidence" value="ECO:0007669"/>
    <property type="project" value="InterPro"/>
</dbReference>
<dbReference type="InterPro" id="IPR010326">
    <property type="entry name" value="EXOC3/Sec6"/>
</dbReference>
<organism evidence="2 3">
    <name type="scientific">Thalictrum thalictroides</name>
    <name type="common">Rue-anemone</name>
    <name type="synonym">Anemone thalictroides</name>
    <dbReference type="NCBI Taxonomy" id="46969"/>
    <lineage>
        <taxon>Eukaryota</taxon>
        <taxon>Viridiplantae</taxon>
        <taxon>Streptophyta</taxon>
        <taxon>Embryophyta</taxon>
        <taxon>Tracheophyta</taxon>
        <taxon>Spermatophyta</taxon>
        <taxon>Magnoliopsida</taxon>
        <taxon>Ranunculales</taxon>
        <taxon>Ranunculaceae</taxon>
        <taxon>Thalictroideae</taxon>
        <taxon>Thalictrum</taxon>
    </lineage>
</organism>
<comment type="caution">
    <text evidence="2">The sequence shown here is derived from an EMBL/GenBank/DDBJ whole genome shotgun (WGS) entry which is preliminary data.</text>
</comment>
<feature type="chain" id="PRO_5029578658" evidence="1">
    <location>
        <begin position="20"/>
        <end position="90"/>
    </location>
</feature>